<sequence length="132" mass="15826">MEKILNQYINFIRYFENSLKIKYNTKRNPCEVAGSIFERKGVINEINYWFHGTGCTAENKGIIYEYNISIFKDDEINFSLWKFSEFIRTHPEYSNLNYKMHDIEDELAKLIDQGILAWLVIMGRTYKTYRVV</sequence>
<evidence type="ECO:0000259" key="1">
    <source>
        <dbReference type="Pfam" id="PF21837"/>
    </source>
</evidence>
<gene>
    <name evidence="2" type="ORF">HNP37_000006</name>
</gene>
<protein>
    <recommendedName>
        <fullName evidence="1">DUF6896 domain-containing protein</fullName>
    </recommendedName>
</protein>
<dbReference type="RefSeq" id="WP_184157590.1">
    <property type="nucleotide sequence ID" value="NZ_JACHLD010000001.1"/>
</dbReference>
<organism evidence="2 3">
    <name type="scientific">Flavobacterium nitrogenifigens</name>
    <dbReference type="NCBI Taxonomy" id="1617283"/>
    <lineage>
        <taxon>Bacteria</taxon>
        <taxon>Pseudomonadati</taxon>
        <taxon>Bacteroidota</taxon>
        <taxon>Flavobacteriia</taxon>
        <taxon>Flavobacteriales</taxon>
        <taxon>Flavobacteriaceae</taxon>
        <taxon>Flavobacterium</taxon>
    </lineage>
</organism>
<accession>A0A7W7N678</accession>
<evidence type="ECO:0000313" key="2">
    <source>
        <dbReference type="EMBL" id="MBB4799967.1"/>
    </source>
</evidence>
<proteinExistence type="predicted"/>
<dbReference type="EMBL" id="JACHLD010000001">
    <property type="protein sequence ID" value="MBB4799967.1"/>
    <property type="molecule type" value="Genomic_DNA"/>
</dbReference>
<dbReference type="Proteomes" id="UP000561681">
    <property type="component" value="Unassembled WGS sequence"/>
</dbReference>
<dbReference type="AlphaFoldDB" id="A0A7W7N678"/>
<keyword evidence="3" id="KW-1185">Reference proteome</keyword>
<dbReference type="InterPro" id="IPR054191">
    <property type="entry name" value="DUF6896"/>
</dbReference>
<dbReference type="Pfam" id="PF21837">
    <property type="entry name" value="DUF6896"/>
    <property type="match status" value="1"/>
</dbReference>
<evidence type="ECO:0000313" key="3">
    <source>
        <dbReference type="Proteomes" id="UP000561681"/>
    </source>
</evidence>
<comment type="caution">
    <text evidence="2">The sequence shown here is derived from an EMBL/GenBank/DDBJ whole genome shotgun (WGS) entry which is preliminary data.</text>
</comment>
<reference evidence="2 3" key="1">
    <citation type="submission" date="2020-08" db="EMBL/GenBank/DDBJ databases">
        <title>Functional genomics of gut bacteria from endangered species of beetles.</title>
        <authorList>
            <person name="Carlos-Shanley C."/>
        </authorList>
    </citation>
    <scope>NUCLEOTIDE SEQUENCE [LARGE SCALE GENOMIC DNA]</scope>
    <source>
        <strain evidence="2 3">S00142</strain>
    </source>
</reference>
<feature type="domain" description="DUF6896" evidence="1">
    <location>
        <begin position="2"/>
        <end position="129"/>
    </location>
</feature>
<name>A0A7W7N678_9FLAO</name>